<dbReference type="SMART" id="SM00249">
    <property type="entry name" value="PHD"/>
    <property type="match status" value="3"/>
</dbReference>
<feature type="domain" description="SET" evidence="12">
    <location>
        <begin position="1371"/>
        <end position="1491"/>
    </location>
</feature>
<dbReference type="InterPro" id="IPR000182">
    <property type="entry name" value="GNAT_dom"/>
</dbReference>
<evidence type="ECO:0000256" key="5">
    <source>
        <dbReference type="ARBA" id="ARBA00022679"/>
    </source>
</evidence>
<dbReference type="SUPFAM" id="SSF55729">
    <property type="entry name" value="Acyl-CoA N-acyltransferases (Nat)"/>
    <property type="match status" value="1"/>
</dbReference>
<keyword evidence="6" id="KW-0949">S-adenosyl-L-methionine</keyword>
<feature type="compositionally biased region" description="Low complexity" evidence="11">
    <location>
        <begin position="867"/>
        <end position="887"/>
    </location>
</feature>
<dbReference type="GO" id="GO:0005634">
    <property type="term" value="C:nucleus"/>
    <property type="evidence" value="ECO:0007669"/>
    <property type="project" value="UniProtKB-SubCell"/>
</dbReference>
<dbReference type="EMBL" id="HBIW01011042">
    <property type="protein sequence ID" value="CAE0693996.1"/>
    <property type="molecule type" value="Transcribed_RNA"/>
</dbReference>
<dbReference type="InterPro" id="IPR016181">
    <property type="entry name" value="Acyl_CoA_acyltransferase"/>
</dbReference>
<dbReference type="SMART" id="SM00317">
    <property type="entry name" value="SET"/>
    <property type="match status" value="1"/>
</dbReference>
<feature type="compositionally biased region" description="Basic residues" evidence="11">
    <location>
        <begin position="514"/>
        <end position="532"/>
    </location>
</feature>
<feature type="region of interest" description="Disordered" evidence="11">
    <location>
        <begin position="438"/>
        <end position="532"/>
    </location>
</feature>
<feature type="compositionally biased region" description="Pro residues" evidence="11">
    <location>
        <begin position="762"/>
        <end position="774"/>
    </location>
</feature>
<keyword evidence="9" id="KW-0862">Zinc</keyword>
<dbReference type="InterPro" id="IPR006560">
    <property type="entry name" value="AWS_dom"/>
</dbReference>
<dbReference type="PROSITE" id="PS50280">
    <property type="entry name" value="SET"/>
    <property type="match status" value="1"/>
</dbReference>
<dbReference type="GO" id="GO:0008270">
    <property type="term" value="F:zinc ion binding"/>
    <property type="evidence" value="ECO:0007669"/>
    <property type="project" value="UniProtKB-KW"/>
</dbReference>
<evidence type="ECO:0000256" key="10">
    <source>
        <dbReference type="ARBA" id="ARBA00023242"/>
    </source>
</evidence>
<dbReference type="PROSITE" id="PS51215">
    <property type="entry name" value="AWS"/>
    <property type="match status" value="1"/>
</dbReference>
<dbReference type="Gene3D" id="3.30.40.10">
    <property type="entry name" value="Zinc/RING finger domain, C3HC4 (zinc finger)"/>
    <property type="match status" value="1"/>
</dbReference>
<organism evidence="15">
    <name type="scientific">Pelagomonas calceolata</name>
    <dbReference type="NCBI Taxonomy" id="35677"/>
    <lineage>
        <taxon>Eukaryota</taxon>
        <taxon>Sar</taxon>
        <taxon>Stramenopiles</taxon>
        <taxon>Ochrophyta</taxon>
        <taxon>Pelagophyceae</taxon>
        <taxon>Pelagomonadales</taxon>
        <taxon>Pelagomonadaceae</taxon>
        <taxon>Pelagomonas</taxon>
    </lineage>
</organism>
<dbReference type="InterPro" id="IPR001214">
    <property type="entry name" value="SET_dom"/>
</dbReference>
<dbReference type="Pfam" id="PF00583">
    <property type="entry name" value="Acetyltransf_1"/>
    <property type="match status" value="1"/>
</dbReference>
<name>A0A7S3ZUB0_9STRA</name>
<feature type="domain" description="AWS" evidence="14">
    <location>
        <begin position="1282"/>
        <end position="1377"/>
    </location>
</feature>
<keyword evidence="8" id="KW-0863">Zinc-finger</keyword>
<sequence>MAESPTDSATLPDANDDKRSTKSAGNAKGIVHLEYVAPDVDTLDITQLSFEFISAERCAKETGGVDAPETNARAVTRLVGAYIPAVDGPTYMRSGDYSAIALTAPSKINGNGVVVGGCVFRPQAHAFRGGTCRFIELALFAVENLCQGRSLGRQLMAYLKRHAVDNYQAQSILTFADYKAFAFFKRVGYDRRIKTPAAVWRAHCVHYNGAAVCETRLEGLEEEERRRGMPPVPKACRIIPCTSGQPNCYCRSGRTRAIARYDGATGEELAVYCGAADAARKLGLAACSVTHVTNGLAESAGGHHFRYINEVAWLNSGSRAVLELARDGSVKHEHPSCNAAANRLFGKNTRKNGSIGECCNGYIDHVDGHVFRWAEPRINGCDYCGSDADAATLLLCDGIDGRCGATAHVACLGLTATPTGDHFCDRCQERLDAGWSATQPVPRKLPRGYFKDRRGVTPQPVLRARAEDAQRALDAARPTKPPPPPKPIVIEGPRRRKATKRLGEDPDEVEAPVKRRAPSAPRRPRNSAPRRPRTAIKLKAVCADAFLESGTLCDLCARPDGRMVACASCLGPRAHVACLPAPVDGPWTCGVCTGDARLEAACEARPPPAPSPKAYVPPRDAAKTIASCVCRACKREFQSPQARAAHLGGAPACRALLGLPPLPPSQYATAGPYRGKAAPPPPAAPRPAPAPASDSDESDGDEPRVRHRGTRTRPPKPKRPVAVVSFEEEPSPKRRASSDPLSPAPAIAFDFAATGGTLAARPSPPSPAPAPAPSPAAADKVDDDDDEEAEAAPAPVSTPGAPIRVRTAGGREAIVLEKMQRGWFRVELDQNANDEGGAGERKSMRRPHGFAPGQDHLLDAAPQAAFVPKPKGSGSSKGRKSSVQQSGPGPVPVGAVQAITAGGRVATILERKQRGWFAVELDGNANDEGGAFERKSMRRPMFAPGQDSVLDSAPESEGVKAVAAQKAAAGPKPPKQPSKPRAKKPAASPSAALAAAKAPRPPASDDEAAQEPPPNIGEGPPGPDRGTELEDPGAQDSDMFTKGARVAVVSGSPDFNDGPPRRGVVVKARSDGTFVIAVGDGTGGPLETAGPESVTFEGADDDLVTGDKVVVIKTGRTGVVASISGAQWYRVVMDDTRGTPAHDELGENFRPSQIRKRGLEKPSPDIVEGARVIIENDAPSRLVTPKGLPPRIGRGTIVEVRSGGWRVVQYDQGTGRATDSVRVARLVALVPAGAPPPLPGPPVPPPPPKEKPPNYQKITKLRVHSTARRELDRAKARAAPDEEGMKCQCWSRKKWDANVEKLLAGDIHSLPGRSGPLKCMRVGPSIREQKDRFMREKSIGVECDEQCLNRAQSIECTNENCGVNGGTCNNRQFHLGRSPKIDVRKKDGEWGLVAAEPLAKKRFIIECLGELVDREEAKDRFAKARDGYFMAVSSLGLVVDATKTGSAARFAKHSNEPNCVIETWKCGIDERYGLFALREIGENEELTYDHGWIRELRQPIKGGRAGPGAAARRASGALHGEDTDDDVEKGLAAPRPFAEEEDEQYCDGCHAPVSDPAACKACKKKLCYACAKTTAEEYEEASPWYCPECNH</sequence>
<accession>A0A7S3ZUB0</accession>
<dbReference type="GO" id="GO:0042054">
    <property type="term" value="F:histone methyltransferase activity"/>
    <property type="evidence" value="ECO:0007669"/>
    <property type="project" value="InterPro"/>
</dbReference>
<feature type="compositionally biased region" description="Pro residues" evidence="11">
    <location>
        <begin position="678"/>
        <end position="690"/>
    </location>
</feature>
<dbReference type="SUPFAM" id="SSF82199">
    <property type="entry name" value="SET domain"/>
    <property type="match status" value="1"/>
</dbReference>
<feature type="compositionally biased region" description="Low complexity" evidence="11">
    <location>
        <begin position="959"/>
        <end position="970"/>
    </location>
</feature>
<feature type="region of interest" description="Disordered" evidence="11">
    <location>
        <begin position="919"/>
        <end position="1038"/>
    </location>
</feature>
<evidence type="ECO:0000256" key="8">
    <source>
        <dbReference type="ARBA" id="ARBA00022771"/>
    </source>
</evidence>
<feature type="compositionally biased region" description="Pro residues" evidence="11">
    <location>
        <begin position="1233"/>
        <end position="1247"/>
    </location>
</feature>
<dbReference type="InterPro" id="IPR046341">
    <property type="entry name" value="SET_dom_sf"/>
</dbReference>
<feature type="region of interest" description="Disordered" evidence="11">
    <location>
        <begin position="824"/>
        <end position="895"/>
    </location>
</feature>
<keyword evidence="10" id="KW-0539">Nucleus</keyword>
<evidence type="ECO:0008006" key="16">
    <source>
        <dbReference type="Google" id="ProtNLM"/>
    </source>
</evidence>
<feature type="region of interest" description="Disordered" evidence="11">
    <location>
        <begin position="1"/>
        <end position="23"/>
    </location>
</feature>
<dbReference type="InterPro" id="IPR013083">
    <property type="entry name" value="Znf_RING/FYVE/PHD"/>
</dbReference>
<dbReference type="PANTHER" id="PTHR22884">
    <property type="entry name" value="SET DOMAIN PROTEINS"/>
    <property type="match status" value="1"/>
</dbReference>
<dbReference type="Gene3D" id="2.170.270.10">
    <property type="entry name" value="SET domain"/>
    <property type="match status" value="1"/>
</dbReference>
<evidence type="ECO:0000313" key="15">
    <source>
        <dbReference type="EMBL" id="CAE0693996.1"/>
    </source>
</evidence>
<proteinExistence type="predicted"/>
<evidence type="ECO:0000256" key="9">
    <source>
        <dbReference type="ARBA" id="ARBA00022833"/>
    </source>
</evidence>
<dbReference type="InterPro" id="IPR001965">
    <property type="entry name" value="Znf_PHD"/>
</dbReference>
<keyword evidence="4" id="KW-0489">Methyltransferase</keyword>
<evidence type="ECO:0000259" key="13">
    <source>
        <dbReference type="PROSITE" id="PS51186"/>
    </source>
</evidence>
<evidence type="ECO:0000259" key="14">
    <source>
        <dbReference type="PROSITE" id="PS51215"/>
    </source>
</evidence>
<dbReference type="InterPro" id="IPR050777">
    <property type="entry name" value="SET2_Histone-Lys_MeTrsfase"/>
</dbReference>
<feature type="compositionally biased region" description="Basic residues" evidence="11">
    <location>
        <begin position="705"/>
        <end position="719"/>
    </location>
</feature>
<feature type="region of interest" description="Disordered" evidence="11">
    <location>
        <begin position="667"/>
        <end position="806"/>
    </location>
</feature>
<feature type="region of interest" description="Disordered" evidence="11">
    <location>
        <begin position="1232"/>
        <end position="1255"/>
    </location>
</feature>
<evidence type="ECO:0000256" key="7">
    <source>
        <dbReference type="ARBA" id="ARBA00022723"/>
    </source>
</evidence>
<evidence type="ECO:0000256" key="3">
    <source>
        <dbReference type="ARBA" id="ARBA00022454"/>
    </source>
</evidence>
<dbReference type="GO" id="GO:0016747">
    <property type="term" value="F:acyltransferase activity, transferring groups other than amino-acyl groups"/>
    <property type="evidence" value="ECO:0007669"/>
    <property type="project" value="InterPro"/>
</dbReference>
<dbReference type="GO" id="GO:0005694">
    <property type="term" value="C:chromosome"/>
    <property type="evidence" value="ECO:0007669"/>
    <property type="project" value="UniProtKB-SubCell"/>
</dbReference>
<evidence type="ECO:0000259" key="12">
    <source>
        <dbReference type="PROSITE" id="PS50280"/>
    </source>
</evidence>
<evidence type="ECO:0000256" key="2">
    <source>
        <dbReference type="ARBA" id="ARBA00004286"/>
    </source>
</evidence>
<evidence type="ECO:0000256" key="1">
    <source>
        <dbReference type="ARBA" id="ARBA00004123"/>
    </source>
</evidence>
<keyword evidence="5" id="KW-0808">Transferase</keyword>
<feature type="compositionally biased region" description="Low complexity" evidence="11">
    <location>
        <begin position="985"/>
        <end position="998"/>
    </location>
</feature>
<protein>
    <recommendedName>
        <fullName evidence="16">Histone acetyltransferase</fullName>
    </recommendedName>
</protein>
<evidence type="ECO:0000256" key="6">
    <source>
        <dbReference type="ARBA" id="ARBA00022691"/>
    </source>
</evidence>
<keyword evidence="7" id="KW-0479">Metal-binding</keyword>
<dbReference type="Pfam" id="PF00856">
    <property type="entry name" value="SET"/>
    <property type="match status" value="1"/>
</dbReference>
<dbReference type="Gene3D" id="3.40.630.30">
    <property type="match status" value="1"/>
</dbReference>
<comment type="subcellular location">
    <subcellularLocation>
        <location evidence="2">Chromosome</location>
    </subcellularLocation>
    <subcellularLocation>
        <location evidence="1">Nucleus</location>
    </subcellularLocation>
</comment>
<dbReference type="GO" id="GO:0032259">
    <property type="term" value="P:methylation"/>
    <property type="evidence" value="ECO:0007669"/>
    <property type="project" value="UniProtKB-KW"/>
</dbReference>
<dbReference type="InterPro" id="IPR011011">
    <property type="entry name" value="Znf_FYVE_PHD"/>
</dbReference>
<reference evidence="15" key="1">
    <citation type="submission" date="2021-01" db="EMBL/GenBank/DDBJ databases">
        <authorList>
            <person name="Corre E."/>
            <person name="Pelletier E."/>
            <person name="Niang G."/>
            <person name="Scheremetjew M."/>
            <person name="Finn R."/>
            <person name="Kale V."/>
            <person name="Holt S."/>
            <person name="Cochrane G."/>
            <person name="Meng A."/>
            <person name="Brown T."/>
            <person name="Cohen L."/>
        </authorList>
    </citation>
    <scope>NUCLEOTIDE SEQUENCE</scope>
    <source>
        <strain evidence="15">CCMP1756</strain>
    </source>
</reference>
<dbReference type="PROSITE" id="PS51186">
    <property type="entry name" value="GNAT"/>
    <property type="match status" value="1"/>
</dbReference>
<dbReference type="SUPFAM" id="SSF57903">
    <property type="entry name" value="FYVE/PHD zinc finger"/>
    <property type="match status" value="3"/>
</dbReference>
<feature type="domain" description="N-acetyltransferase" evidence="13">
    <location>
        <begin position="62"/>
        <end position="239"/>
    </location>
</feature>
<feature type="compositionally biased region" description="Pro residues" evidence="11">
    <location>
        <begin position="1011"/>
        <end position="1023"/>
    </location>
</feature>
<feature type="compositionally biased region" description="Low complexity" evidence="11">
    <location>
        <begin position="1507"/>
        <end position="1517"/>
    </location>
</feature>
<feature type="region of interest" description="Disordered" evidence="11">
    <location>
        <begin position="1502"/>
        <end position="1527"/>
    </location>
</feature>
<keyword evidence="3" id="KW-0158">Chromosome</keyword>
<feature type="compositionally biased region" description="Acidic residues" evidence="11">
    <location>
        <begin position="781"/>
        <end position="790"/>
    </location>
</feature>
<evidence type="ECO:0000256" key="4">
    <source>
        <dbReference type="ARBA" id="ARBA00022603"/>
    </source>
</evidence>
<evidence type="ECO:0000256" key="11">
    <source>
        <dbReference type="SAM" id="MobiDB-lite"/>
    </source>
</evidence>
<gene>
    <name evidence="15" type="ORF">PCAL00307_LOCUS9432</name>
</gene>